<evidence type="ECO:0000313" key="2">
    <source>
        <dbReference type="EMBL" id="CAI4018679.1"/>
    </source>
</evidence>
<feature type="compositionally biased region" description="Polar residues" evidence="1">
    <location>
        <begin position="1"/>
        <end position="27"/>
    </location>
</feature>
<dbReference type="EMBL" id="CAMXCT020006707">
    <property type="protein sequence ID" value="CAL1172054.1"/>
    <property type="molecule type" value="Genomic_DNA"/>
</dbReference>
<sequence>MQSQTRNLGDTGTSLSRSSNMGSTLGRSSEGPASPLRSAATKRFSKELLLGTERVTLVAMRGRRWWFVQEQDDATVDHGRFCDGKAAEKDEKLASKASNAKSLEARSMAIDAKCSPEVRRAFRALPVERCGCATIQAVWSACDTFWEFDTAHSGAITREGYINLMRECATVNTLRMLRRARLEFRFRRSAAPVLLEDFLLMIWPKATSEDRARMMRWAELREAPWTCKAWRKLKGIRTSKHQILGYMDTHTHT</sequence>
<dbReference type="AlphaFoldDB" id="A0A9P1GPE4"/>
<protein>
    <submittedName>
        <fullName evidence="4">EF-hand domain-containing protein</fullName>
    </submittedName>
</protein>
<evidence type="ECO:0000313" key="4">
    <source>
        <dbReference type="EMBL" id="CAL4805991.1"/>
    </source>
</evidence>
<proteinExistence type="predicted"/>
<evidence type="ECO:0000313" key="3">
    <source>
        <dbReference type="EMBL" id="CAL1172054.1"/>
    </source>
</evidence>
<name>A0A9P1GPE4_9DINO</name>
<reference evidence="2" key="1">
    <citation type="submission" date="2022-10" db="EMBL/GenBank/DDBJ databases">
        <authorList>
            <person name="Chen Y."/>
            <person name="Dougan E. K."/>
            <person name="Chan C."/>
            <person name="Rhodes N."/>
            <person name="Thang M."/>
        </authorList>
    </citation>
    <scope>NUCLEOTIDE SEQUENCE</scope>
</reference>
<gene>
    <name evidence="2" type="ORF">C1SCF055_LOCUS43227</name>
</gene>
<keyword evidence="5" id="KW-1185">Reference proteome</keyword>
<dbReference type="EMBL" id="CAMXCT030006707">
    <property type="protein sequence ID" value="CAL4805991.1"/>
    <property type="molecule type" value="Genomic_DNA"/>
</dbReference>
<dbReference type="OrthoDB" id="2232403at2759"/>
<feature type="region of interest" description="Disordered" evidence="1">
    <location>
        <begin position="1"/>
        <end position="39"/>
    </location>
</feature>
<reference evidence="3" key="2">
    <citation type="submission" date="2024-04" db="EMBL/GenBank/DDBJ databases">
        <authorList>
            <person name="Chen Y."/>
            <person name="Shah S."/>
            <person name="Dougan E. K."/>
            <person name="Thang M."/>
            <person name="Chan C."/>
        </authorList>
    </citation>
    <scope>NUCLEOTIDE SEQUENCE [LARGE SCALE GENOMIC DNA]</scope>
</reference>
<accession>A0A9P1GPE4</accession>
<organism evidence="2">
    <name type="scientific">Cladocopium goreaui</name>
    <dbReference type="NCBI Taxonomy" id="2562237"/>
    <lineage>
        <taxon>Eukaryota</taxon>
        <taxon>Sar</taxon>
        <taxon>Alveolata</taxon>
        <taxon>Dinophyceae</taxon>
        <taxon>Suessiales</taxon>
        <taxon>Symbiodiniaceae</taxon>
        <taxon>Cladocopium</taxon>
    </lineage>
</organism>
<evidence type="ECO:0000313" key="5">
    <source>
        <dbReference type="Proteomes" id="UP001152797"/>
    </source>
</evidence>
<dbReference type="Proteomes" id="UP001152797">
    <property type="component" value="Unassembled WGS sequence"/>
</dbReference>
<dbReference type="EMBL" id="CAMXCT010006707">
    <property type="protein sequence ID" value="CAI4018679.1"/>
    <property type="molecule type" value="Genomic_DNA"/>
</dbReference>
<comment type="caution">
    <text evidence="2">The sequence shown here is derived from an EMBL/GenBank/DDBJ whole genome shotgun (WGS) entry which is preliminary data.</text>
</comment>
<evidence type="ECO:0000256" key="1">
    <source>
        <dbReference type="SAM" id="MobiDB-lite"/>
    </source>
</evidence>